<reference evidence="1 2" key="1">
    <citation type="submission" date="2021-03" db="EMBL/GenBank/DDBJ databases">
        <title>Sequencing the genomes of 1000 actinobacteria strains.</title>
        <authorList>
            <person name="Klenk H.-P."/>
        </authorList>
    </citation>
    <scope>NUCLEOTIDE SEQUENCE [LARGE SCALE GENOMIC DNA]</scope>
    <source>
        <strain evidence="1 2">DSM 41480</strain>
    </source>
</reference>
<protein>
    <submittedName>
        <fullName evidence="1">Uncharacterized protein</fullName>
    </submittedName>
</protein>
<proteinExistence type="predicted"/>
<organism evidence="1 2">
    <name type="scientific">Streptomyces syringium</name>
    <dbReference type="NCBI Taxonomy" id="76729"/>
    <lineage>
        <taxon>Bacteria</taxon>
        <taxon>Bacillati</taxon>
        <taxon>Actinomycetota</taxon>
        <taxon>Actinomycetes</taxon>
        <taxon>Kitasatosporales</taxon>
        <taxon>Streptomycetaceae</taxon>
        <taxon>Streptomyces</taxon>
    </lineage>
</organism>
<gene>
    <name evidence="1" type="ORF">JO379_000573</name>
</gene>
<evidence type="ECO:0000313" key="2">
    <source>
        <dbReference type="Proteomes" id="UP001519291"/>
    </source>
</evidence>
<evidence type="ECO:0000313" key="1">
    <source>
        <dbReference type="EMBL" id="MBP2401104.1"/>
    </source>
</evidence>
<keyword evidence="2" id="KW-1185">Reference proteome</keyword>
<name>A0ABS4XX73_9ACTN</name>
<sequence length="142" mass="15207">MSSQSGPDRAAASLTGAFRPAQGAYEARGPIQFEVINLLPGRSVLLRALLREEGPAFQRVKTWKTSRDPDYAARKARVEHLCAIADGEVMPEGGEPGTVFRLDDFGPLNAPGDLHPPSHVTVRLDENARALGSPLPLPEGEG</sequence>
<dbReference type="EMBL" id="JAGIOH010000001">
    <property type="protein sequence ID" value="MBP2401104.1"/>
    <property type="molecule type" value="Genomic_DNA"/>
</dbReference>
<dbReference type="Proteomes" id="UP001519291">
    <property type="component" value="Unassembled WGS sequence"/>
</dbReference>
<accession>A0ABS4XX73</accession>
<comment type="caution">
    <text evidence="1">The sequence shown here is derived from an EMBL/GenBank/DDBJ whole genome shotgun (WGS) entry which is preliminary data.</text>
</comment>